<evidence type="ECO:0000313" key="2">
    <source>
        <dbReference type="EMBL" id="KAF7832262.1"/>
    </source>
</evidence>
<organism evidence="2 3">
    <name type="scientific">Senna tora</name>
    <dbReference type="NCBI Taxonomy" id="362788"/>
    <lineage>
        <taxon>Eukaryota</taxon>
        <taxon>Viridiplantae</taxon>
        <taxon>Streptophyta</taxon>
        <taxon>Embryophyta</taxon>
        <taxon>Tracheophyta</taxon>
        <taxon>Spermatophyta</taxon>
        <taxon>Magnoliopsida</taxon>
        <taxon>eudicotyledons</taxon>
        <taxon>Gunneridae</taxon>
        <taxon>Pentapetalae</taxon>
        <taxon>rosids</taxon>
        <taxon>fabids</taxon>
        <taxon>Fabales</taxon>
        <taxon>Fabaceae</taxon>
        <taxon>Caesalpinioideae</taxon>
        <taxon>Cassia clade</taxon>
        <taxon>Senna</taxon>
    </lineage>
</organism>
<dbReference type="EMBL" id="JAAIUW010000005">
    <property type="protein sequence ID" value="KAF7832262.1"/>
    <property type="molecule type" value="Genomic_DNA"/>
</dbReference>
<proteinExistence type="predicted"/>
<dbReference type="GO" id="GO:0003964">
    <property type="term" value="F:RNA-directed DNA polymerase activity"/>
    <property type="evidence" value="ECO:0007669"/>
    <property type="project" value="UniProtKB-KW"/>
</dbReference>
<sequence length="238" mass="28277">MSTNIWHDPWVPGLGQHVLDRFLVQDEEFKWVRELINEQREWRWECVRRLFLEDVVQRLRRIHLEARGGDDCWSWSEYCWCVRDDFWKRLWKLPIMPKYKSFIWRVCLDILPACVALKKGSERCGERSRFDFGGRRYIGSVLEWLNVEGESGDRINGVSRASSLWDEFGCVENLQRHVPRGNKKWRWEKPATNRFASLPRCRDLPNEGGILVVCGVIITVVPCCFYRVHPNFLMSPSC</sequence>
<keyword evidence="2" id="KW-0548">Nucleotidyltransferase</keyword>
<keyword evidence="3" id="KW-1185">Reference proteome</keyword>
<name>A0A835C8C1_9FABA</name>
<keyword evidence="1" id="KW-0472">Membrane</keyword>
<dbReference type="Proteomes" id="UP000634136">
    <property type="component" value="Unassembled WGS sequence"/>
</dbReference>
<keyword evidence="2" id="KW-0695">RNA-directed DNA polymerase</keyword>
<feature type="transmembrane region" description="Helical" evidence="1">
    <location>
        <begin position="208"/>
        <end position="228"/>
    </location>
</feature>
<keyword evidence="1" id="KW-0812">Transmembrane</keyword>
<dbReference type="AlphaFoldDB" id="A0A835C8C1"/>
<reference evidence="2" key="1">
    <citation type="submission" date="2020-09" db="EMBL/GenBank/DDBJ databases">
        <title>Genome-Enabled Discovery of Anthraquinone Biosynthesis in Senna tora.</title>
        <authorList>
            <person name="Kang S.-H."/>
            <person name="Pandey R.P."/>
            <person name="Lee C.-M."/>
            <person name="Sim J.-S."/>
            <person name="Jeong J.-T."/>
            <person name="Choi B.-S."/>
            <person name="Jung M."/>
            <person name="Ginzburg D."/>
            <person name="Zhao K."/>
            <person name="Won S.Y."/>
            <person name="Oh T.-J."/>
            <person name="Yu Y."/>
            <person name="Kim N.-H."/>
            <person name="Lee O.R."/>
            <person name="Lee T.-H."/>
            <person name="Bashyal P."/>
            <person name="Kim T.-S."/>
            <person name="Lee W.-H."/>
            <person name="Kawkins C."/>
            <person name="Kim C.-K."/>
            <person name="Kim J.S."/>
            <person name="Ahn B.O."/>
            <person name="Rhee S.Y."/>
            <person name="Sohng J.K."/>
        </authorList>
    </citation>
    <scope>NUCLEOTIDE SEQUENCE</scope>
    <source>
        <tissue evidence="2">Leaf</tissue>
    </source>
</reference>
<protein>
    <submittedName>
        <fullName evidence="2">Putative ribonuclease H-like domain, reverse transcriptase zinc-binding domain-containing protein</fullName>
    </submittedName>
</protein>
<comment type="caution">
    <text evidence="2">The sequence shown here is derived from an EMBL/GenBank/DDBJ whole genome shotgun (WGS) entry which is preliminary data.</text>
</comment>
<keyword evidence="2" id="KW-0808">Transferase</keyword>
<evidence type="ECO:0000256" key="1">
    <source>
        <dbReference type="SAM" id="Phobius"/>
    </source>
</evidence>
<accession>A0A835C8C1</accession>
<evidence type="ECO:0000313" key="3">
    <source>
        <dbReference type="Proteomes" id="UP000634136"/>
    </source>
</evidence>
<gene>
    <name evidence="2" type="ORF">G2W53_014595</name>
</gene>
<keyword evidence="1" id="KW-1133">Transmembrane helix</keyword>